<organism evidence="1 2">
    <name type="scientific">Vaccinium darrowii</name>
    <dbReference type="NCBI Taxonomy" id="229202"/>
    <lineage>
        <taxon>Eukaryota</taxon>
        <taxon>Viridiplantae</taxon>
        <taxon>Streptophyta</taxon>
        <taxon>Embryophyta</taxon>
        <taxon>Tracheophyta</taxon>
        <taxon>Spermatophyta</taxon>
        <taxon>Magnoliopsida</taxon>
        <taxon>eudicotyledons</taxon>
        <taxon>Gunneridae</taxon>
        <taxon>Pentapetalae</taxon>
        <taxon>asterids</taxon>
        <taxon>Ericales</taxon>
        <taxon>Ericaceae</taxon>
        <taxon>Vaccinioideae</taxon>
        <taxon>Vaccinieae</taxon>
        <taxon>Vaccinium</taxon>
    </lineage>
</organism>
<accession>A0ACB7ZDN6</accession>
<comment type="caution">
    <text evidence="1">The sequence shown here is derived from an EMBL/GenBank/DDBJ whole genome shotgun (WGS) entry which is preliminary data.</text>
</comment>
<keyword evidence="2" id="KW-1185">Reference proteome</keyword>
<dbReference type="Proteomes" id="UP000828048">
    <property type="component" value="Chromosome 12"/>
</dbReference>
<dbReference type="EMBL" id="CM037162">
    <property type="protein sequence ID" value="KAH7864084.1"/>
    <property type="molecule type" value="Genomic_DNA"/>
</dbReference>
<sequence length="153" mass="16610">MESSFLVEKWSVTNDGATILHLLDVEHPCAKILVELAERQDREVGDGTTSVVILAAELLKLAMREGCKYVDEKLAVKVEKLGKETLVNCAKTSMSSKLIAGNSDFFANLVVEAVQAVKMTNARGEIKYPIKAINILKAHGKSAKIATCCMGML</sequence>
<proteinExistence type="predicted"/>
<reference evidence="1 2" key="1">
    <citation type="journal article" date="2021" name="Hortic Res">
        <title>High-quality reference genome and annotation aids understanding of berry development for evergreen blueberry (Vaccinium darrowii).</title>
        <authorList>
            <person name="Yu J."/>
            <person name="Hulse-Kemp A.M."/>
            <person name="Babiker E."/>
            <person name="Staton M."/>
        </authorList>
    </citation>
    <scope>NUCLEOTIDE SEQUENCE [LARGE SCALE GENOMIC DNA]</scope>
    <source>
        <strain evidence="2">cv. NJ 8807/NJ 8810</strain>
        <tissue evidence="1">Young leaf</tissue>
    </source>
</reference>
<evidence type="ECO:0000313" key="2">
    <source>
        <dbReference type="Proteomes" id="UP000828048"/>
    </source>
</evidence>
<gene>
    <name evidence="1" type="ORF">Vadar_025550</name>
</gene>
<name>A0ACB7ZDN6_9ERIC</name>
<evidence type="ECO:0000313" key="1">
    <source>
        <dbReference type="EMBL" id="KAH7864084.1"/>
    </source>
</evidence>
<protein>
    <submittedName>
        <fullName evidence="1">Uncharacterized protein</fullName>
    </submittedName>
</protein>